<dbReference type="InterPro" id="IPR051573">
    <property type="entry name" value="Ankyrin-SOCS_box_domain"/>
</dbReference>
<dbReference type="GO" id="GO:0016567">
    <property type="term" value="P:protein ubiquitination"/>
    <property type="evidence" value="ECO:0007669"/>
    <property type="project" value="TreeGrafter"/>
</dbReference>
<dbReference type="STRING" id="307507.A0A2V0NTW0"/>
<comment type="similarity">
    <text evidence="1">Belongs to the ankyrin SOCS box (ASB) family.</text>
</comment>
<organism evidence="6 7">
    <name type="scientific">Raphidocelis subcapitata</name>
    <dbReference type="NCBI Taxonomy" id="307507"/>
    <lineage>
        <taxon>Eukaryota</taxon>
        <taxon>Viridiplantae</taxon>
        <taxon>Chlorophyta</taxon>
        <taxon>core chlorophytes</taxon>
        <taxon>Chlorophyceae</taxon>
        <taxon>CS clade</taxon>
        <taxon>Sphaeropleales</taxon>
        <taxon>Selenastraceae</taxon>
        <taxon>Raphidocelis</taxon>
    </lineage>
</organism>
<evidence type="ECO:0000256" key="3">
    <source>
        <dbReference type="ARBA" id="ARBA00023043"/>
    </source>
</evidence>
<feature type="compositionally biased region" description="Low complexity" evidence="5">
    <location>
        <begin position="320"/>
        <end position="336"/>
    </location>
</feature>
<dbReference type="InterPro" id="IPR002110">
    <property type="entry name" value="Ankyrin_rpt"/>
</dbReference>
<name>A0A2V0NTW0_9CHLO</name>
<dbReference type="OrthoDB" id="509238at2759"/>
<dbReference type="PANTHER" id="PTHR24136">
    <property type="entry name" value="SOWAH (DROSOPHILA) HOMOLOG"/>
    <property type="match status" value="1"/>
</dbReference>
<evidence type="ECO:0000256" key="5">
    <source>
        <dbReference type="SAM" id="MobiDB-lite"/>
    </source>
</evidence>
<evidence type="ECO:0000313" key="6">
    <source>
        <dbReference type="EMBL" id="GBF91066.1"/>
    </source>
</evidence>
<evidence type="ECO:0000313" key="7">
    <source>
        <dbReference type="Proteomes" id="UP000247498"/>
    </source>
</evidence>
<dbReference type="SUPFAM" id="SSF48403">
    <property type="entry name" value="Ankyrin repeat"/>
    <property type="match status" value="1"/>
</dbReference>
<dbReference type="Gene3D" id="1.25.40.20">
    <property type="entry name" value="Ankyrin repeat-containing domain"/>
    <property type="match status" value="2"/>
</dbReference>
<evidence type="ECO:0000256" key="1">
    <source>
        <dbReference type="ARBA" id="ARBA00005949"/>
    </source>
</evidence>
<dbReference type="GO" id="GO:0045732">
    <property type="term" value="P:positive regulation of protein catabolic process"/>
    <property type="evidence" value="ECO:0007669"/>
    <property type="project" value="TreeGrafter"/>
</dbReference>
<feature type="repeat" description="ANK" evidence="4">
    <location>
        <begin position="258"/>
        <end position="290"/>
    </location>
</feature>
<feature type="repeat" description="ANK" evidence="4">
    <location>
        <begin position="97"/>
        <end position="129"/>
    </location>
</feature>
<evidence type="ECO:0000256" key="4">
    <source>
        <dbReference type="PROSITE-ProRule" id="PRU00023"/>
    </source>
</evidence>
<dbReference type="PRINTS" id="PR01415">
    <property type="entry name" value="ANKYRIN"/>
</dbReference>
<dbReference type="AlphaFoldDB" id="A0A2V0NTW0"/>
<feature type="compositionally biased region" description="Basic and acidic residues" evidence="5">
    <location>
        <begin position="175"/>
        <end position="189"/>
    </location>
</feature>
<feature type="region of interest" description="Disordered" evidence="5">
    <location>
        <begin position="316"/>
        <end position="336"/>
    </location>
</feature>
<dbReference type="Proteomes" id="UP000247498">
    <property type="component" value="Unassembled WGS sequence"/>
</dbReference>
<dbReference type="PANTHER" id="PTHR24136:SF15">
    <property type="entry name" value="ANK_REP_REGION DOMAIN-CONTAINING PROTEIN"/>
    <property type="match status" value="1"/>
</dbReference>
<accession>A0A2V0NTW0</accession>
<proteinExistence type="inferred from homology"/>
<evidence type="ECO:0000256" key="2">
    <source>
        <dbReference type="ARBA" id="ARBA00022737"/>
    </source>
</evidence>
<feature type="region of interest" description="Disordered" evidence="5">
    <location>
        <begin position="160"/>
        <end position="245"/>
    </location>
</feature>
<dbReference type="Pfam" id="PF12796">
    <property type="entry name" value="Ank_2"/>
    <property type="match status" value="1"/>
</dbReference>
<gene>
    <name evidence="6" type="ORF">Rsub_03922</name>
</gene>
<sequence length="336" mass="33669">MGFGDQPGGAAPAMGLGDLGTIDYAWLQEQLAELSKQLSTIGLEDEFEDEYEEWEDPSGGLLSEIFDACENDDAGALQALLDKLKASEWGIDTHGPDGDTPLHTAALYGSEECVKVLLAAGARVDALNSEDATSVLHDAAAGGYATILRLLVDAARDQLAGGGGGAAAAGEAEGEQQRGEREEGSKAEEGGAAVGGEAAAAEGEQGKEEEKGEEEEGAAAAGKASKGEGEEEAEEEAAAPPPAPPRTLLALVNCVDSEGETALHNAARGGHVEAVRLLLALGADPSIAARDGSLAVDEPEDDGVAAIIQEAMNAAGGGDADAAAGGEGAQAEEAAA</sequence>
<keyword evidence="7" id="KW-1185">Reference proteome</keyword>
<keyword evidence="2" id="KW-0677">Repeat</keyword>
<dbReference type="EMBL" id="BDRX01000021">
    <property type="protein sequence ID" value="GBF91066.1"/>
    <property type="molecule type" value="Genomic_DNA"/>
</dbReference>
<dbReference type="PROSITE" id="PS50088">
    <property type="entry name" value="ANK_REPEAT"/>
    <property type="match status" value="2"/>
</dbReference>
<keyword evidence="3 4" id="KW-0040">ANK repeat</keyword>
<comment type="caution">
    <text evidence="6">The sequence shown here is derived from an EMBL/GenBank/DDBJ whole genome shotgun (WGS) entry which is preliminary data.</text>
</comment>
<protein>
    <submittedName>
        <fullName evidence="6">Uncharacterized protein</fullName>
    </submittedName>
</protein>
<reference evidence="6 7" key="1">
    <citation type="journal article" date="2018" name="Sci. Rep.">
        <title>Raphidocelis subcapitata (=Pseudokirchneriella subcapitata) provides an insight into genome evolution and environmental adaptations in the Sphaeropleales.</title>
        <authorList>
            <person name="Suzuki S."/>
            <person name="Yamaguchi H."/>
            <person name="Nakajima N."/>
            <person name="Kawachi M."/>
        </authorList>
    </citation>
    <scope>NUCLEOTIDE SEQUENCE [LARGE SCALE GENOMIC DNA]</scope>
    <source>
        <strain evidence="6 7">NIES-35</strain>
    </source>
</reference>
<dbReference type="InParanoid" id="A0A2V0NTW0"/>
<dbReference type="PROSITE" id="PS50297">
    <property type="entry name" value="ANK_REP_REGION"/>
    <property type="match status" value="2"/>
</dbReference>
<dbReference type="Pfam" id="PF13857">
    <property type="entry name" value="Ank_5"/>
    <property type="match status" value="1"/>
</dbReference>
<dbReference type="SMART" id="SM00248">
    <property type="entry name" value="ANK"/>
    <property type="match status" value="3"/>
</dbReference>
<dbReference type="InterPro" id="IPR036770">
    <property type="entry name" value="Ankyrin_rpt-contain_sf"/>
</dbReference>